<evidence type="ECO:0000256" key="1">
    <source>
        <dbReference type="SAM" id="Phobius"/>
    </source>
</evidence>
<evidence type="ECO:0000313" key="2">
    <source>
        <dbReference type="EMBL" id="APW82401.1"/>
    </source>
</evidence>
<feature type="transmembrane region" description="Helical" evidence="1">
    <location>
        <begin position="140"/>
        <end position="164"/>
    </location>
</feature>
<sequence>MLSNDIFDNSILINFSFRNHLKIIKADNSLYRPLVSNKINYQFKKLKKFNKMFLLNKRYENELFFFTQKRFLYRPLYYKINFYFFSIFTYNAFQGYFKWAKKTIKNLKFHYKITVIRKKIILNKNKYLNHFEKSILNRKIIILDFLQLYLLFFPSASLNVLHYLKKNKIRKNKLFFYLIFSFKDRQLHINFQDYKKKNFFFLTPGFFLKFFEKKKSLKKNKNLKLLCAKYLRKLYLLNKIKSNIFIIKNNPVYLLEMLNIMHSPIIHKFGNPFDEGNLIEEKDLKRKLIKVFYFIFLRNQDFSKNKIKKKGRIKRKITRKLVLENSITD</sequence>
<keyword evidence="1" id="KW-0812">Transmembrane</keyword>
<name>A0A2I4PFN7_9SPIT</name>
<keyword evidence="2" id="KW-0496">Mitochondrion</keyword>
<keyword evidence="1" id="KW-1133">Transmembrane helix</keyword>
<gene>
    <name evidence="2" type="primary">orf578</name>
</gene>
<dbReference type="AlphaFoldDB" id="A0A2I4PFN7"/>
<feature type="transmembrane region" description="Helical" evidence="1">
    <location>
        <begin position="76"/>
        <end position="93"/>
    </location>
</feature>
<protein>
    <submittedName>
        <fullName evidence="2">Orf578</fullName>
    </submittedName>
</protein>
<reference evidence="2" key="1">
    <citation type="submission" date="2016-07" db="EMBL/GenBank/DDBJ databases">
        <title>Mitochondrial genome evolution in stichotrich ciliates.</title>
        <authorList>
            <person name="Chen X."/>
            <person name="Landweber L."/>
        </authorList>
    </citation>
    <scope>NUCLEOTIDE SEQUENCE</scope>
</reference>
<dbReference type="EMBL" id="KX529838">
    <property type="protein sequence ID" value="APW82401.1"/>
    <property type="molecule type" value="Genomic_DNA"/>
</dbReference>
<geneLocation type="mitochondrion" evidence="2"/>
<organism evidence="2">
    <name type="scientific">Laurentiella strenua</name>
    <dbReference type="NCBI Taxonomy" id="114681"/>
    <lineage>
        <taxon>Eukaryota</taxon>
        <taxon>Sar</taxon>
        <taxon>Alveolata</taxon>
        <taxon>Ciliophora</taxon>
        <taxon>Intramacronucleata</taxon>
        <taxon>Spirotrichea</taxon>
        <taxon>Stichotrichia</taxon>
        <taxon>Sporadotrichida</taxon>
        <taxon>Oxytrichidae</taxon>
        <taxon>Stylonychinae</taxon>
        <taxon>Laurentiella</taxon>
    </lineage>
</organism>
<accession>A0A2I4PFN7</accession>
<proteinExistence type="predicted"/>
<keyword evidence="1" id="KW-0472">Membrane</keyword>